<feature type="transmembrane region" description="Helical" evidence="2">
    <location>
        <begin position="109"/>
        <end position="130"/>
    </location>
</feature>
<name>A0A6G1HB88_9PEZI</name>
<evidence type="ECO:0000256" key="2">
    <source>
        <dbReference type="SAM" id="Phobius"/>
    </source>
</evidence>
<evidence type="ECO:0000313" key="5">
    <source>
        <dbReference type="Proteomes" id="UP000800041"/>
    </source>
</evidence>
<dbReference type="AlphaFoldDB" id="A0A6G1HB88"/>
<dbReference type="Pfam" id="PF08508">
    <property type="entry name" value="DUF1746"/>
    <property type="match status" value="1"/>
</dbReference>
<dbReference type="PANTHER" id="PTHR39405">
    <property type="entry name" value="DSC E3 UBIQUITIN LIGASE COMPLEX SUBUNIT 4"/>
    <property type="match status" value="1"/>
</dbReference>
<dbReference type="GO" id="GO:0005783">
    <property type="term" value="C:endoplasmic reticulum"/>
    <property type="evidence" value="ECO:0007669"/>
    <property type="project" value="TreeGrafter"/>
</dbReference>
<proteinExistence type="predicted"/>
<feature type="compositionally biased region" description="Basic residues" evidence="1">
    <location>
        <begin position="135"/>
        <end position="147"/>
    </location>
</feature>
<sequence>KRLDFLDSILRNLDIIIYAELSAVYYMDNSLLRFMMRSFVQLANLSPKPAMFNQHKHQPYVGTIVLANVFCLVVHVISSRPFAGENARGYLHGSILIDIIGQRGPTSRIHILLLDLLILGLQLVMLTAVLERQKQKHRVSRSSRRRSPQSNDDESQTTSQDHDAEERGVIRESSE</sequence>
<keyword evidence="5" id="KW-1185">Reference proteome</keyword>
<organism evidence="4 5">
    <name type="scientific">Aulographum hederae CBS 113979</name>
    <dbReference type="NCBI Taxonomy" id="1176131"/>
    <lineage>
        <taxon>Eukaryota</taxon>
        <taxon>Fungi</taxon>
        <taxon>Dikarya</taxon>
        <taxon>Ascomycota</taxon>
        <taxon>Pezizomycotina</taxon>
        <taxon>Dothideomycetes</taxon>
        <taxon>Pleosporomycetidae</taxon>
        <taxon>Aulographales</taxon>
        <taxon>Aulographaceae</taxon>
    </lineage>
</organism>
<reference evidence="4" key="1">
    <citation type="journal article" date="2020" name="Stud. Mycol.">
        <title>101 Dothideomycetes genomes: a test case for predicting lifestyles and emergence of pathogens.</title>
        <authorList>
            <person name="Haridas S."/>
            <person name="Albert R."/>
            <person name="Binder M."/>
            <person name="Bloem J."/>
            <person name="Labutti K."/>
            <person name="Salamov A."/>
            <person name="Andreopoulos B."/>
            <person name="Baker S."/>
            <person name="Barry K."/>
            <person name="Bills G."/>
            <person name="Bluhm B."/>
            <person name="Cannon C."/>
            <person name="Castanera R."/>
            <person name="Culley D."/>
            <person name="Daum C."/>
            <person name="Ezra D."/>
            <person name="Gonzalez J."/>
            <person name="Henrissat B."/>
            <person name="Kuo A."/>
            <person name="Liang C."/>
            <person name="Lipzen A."/>
            <person name="Lutzoni F."/>
            <person name="Magnuson J."/>
            <person name="Mondo S."/>
            <person name="Nolan M."/>
            <person name="Ohm R."/>
            <person name="Pangilinan J."/>
            <person name="Park H.-J."/>
            <person name="Ramirez L."/>
            <person name="Alfaro M."/>
            <person name="Sun H."/>
            <person name="Tritt A."/>
            <person name="Yoshinaga Y."/>
            <person name="Zwiers L.-H."/>
            <person name="Turgeon B."/>
            <person name="Goodwin S."/>
            <person name="Spatafora J."/>
            <person name="Crous P."/>
            <person name="Grigoriev I."/>
        </authorList>
    </citation>
    <scope>NUCLEOTIDE SEQUENCE</scope>
    <source>
        <strain evidence="4">CBS 113979</strain>
    </source>
</reference>
<dbReference type="GO" id="GO:0044695">
    <property type="term" value="C:Dsc E3 ubiquitin ligase complex"/>
    <property type="evidence" value="ECO:0007669"/>
    <property type="project" value="InterPro"/>
</dbReference>
<dbReference type="Proteomes" id="UP000800041">
    <property type="component" value="Unassembled WGS sequence"/>
</dbReference>
<keyword evidence="2" id="KW-0812">Transmembrane</keyword>
<feature type="non-terminal residue" evidence="4">
    <location>
        <position position="175"/>
    </location>
</feature>
<feature type="region of interest" description="Disordered" evidence="1">
    <location>
        <begin position="135"/>
        <end position="175"/>
    </location>
</feature>
<gene>
    <name evidence="4" type="ORF">K402DRAFT_317854</name>
</gene>
<protein>
    <submittedName>
        <fullName evidence="4">DUF1746-domain-containing protein</fullName>
    </submittedName>
</protein>
<dbReference type="InterPro" id="IPR013715">
    <property type="entry name" value="DUF1746"/>
</dbReference>
<feature type="domain" description="DUF1746" evidence="3">
    <location>
        <begin position="12"/>
        <end position="125"/>
    </location>
</feature>
<dbReference type="OrthoDB" id="5428737at2759"/>
<accession>A0A6G1HB88</accession>
<evidence type="ECO:0000256" key="1">
    <source>
        <dbReference type="SAM" id="MobiDB-lite"/>
    </source>
</evidence>
<feature type="transmembrane region" description="Helical" evidence="2">
    <location>
        <begin position="15"/>
        <end position="36"/>
    </location>
</feature>
<dbReference type="EMBL" id="ML977142">
    <property type="protein sequence ID" value="KAF1990493.1"/>
    <property type="molecule type" value="Genomic_DNA"/>
</dbReference>
<evidence type="ECO:0000313" key="4">
    <source>
        <dbReference type="EMBL" id="KAF1990493.1"/>
    </source>
</evidence>
<evidence type="ECO:0000259" key="3">
    <source>
        <dbReference type="Pfam" id="PF08508"/>
    </source>
</evidence>
<dbReference type="PANTHER" id="PTHR39405:SF1">
    <property type="entry name" value="DSC E3 UBIQUITIN LIGASE COMPLEX SUBUNIT 4"/>
    <property type="match status" value="1"/>
</dbReference>
<keyword evidence="2" id="KW-1133">Transmembrane helix</keyword>
<dbReference type="InterPro" id="IPR038967">
    <property type="entry name" value="Dsc4-like"/>
</dbReference>
<feature type="non-terminal residue" evidence="4">
    <location>
        <position position="1"/>
    </location>
</feature>
<feature type="compositionally biased region" description="Basic and acidic residues" evidence="1">
    <location>
        <begin position="160"/>
        <end position="175"/>
    </location>
</feature>
<keyword evidence="2" id="KW-0472">Membrane</keyword>
<dbReference type="GO" id="GO:0032933">
    <property type="term" value="P:SREBP signaling pathway"/>
    <property type="evidence" value="ECO:0007669"/>
    <property type="project" value="InterPro"/>
</dbReference>
<feature type="transmembrane region" description="Helical" evidence="2">
    <location>
        <begin position="57"/>
        <end position="77"/>
    </location>
</feature>